<dbReference type="OrthoDB" id="10012075at2759"/>
<dbReference type="InterPro" id="IPR013783">
    <property type="entry name" value="Ig-like_fold"/>
</dbReference>
<keyword evidence="2" id="KW-1185">Reference proteome</keyword>
<name>A0A5B7IC78_PORTR</name>
<dbReference type="SUPFAM" id="SSF48726">
    <property type="entry name" value="Immunoglobulin"/>
    <property type="match status" value="1"/>
</dbReference>
<sequence>MLPTGVQQVESEELVLKSVTRKDMGAYLCIATNKVPPSISKRIVLDVHLFLLLSWCYLIVKLFDGKA</sequence>
<proteinExistence type="predicted"/>
<reference evidence="1 2" key="1">
    <citation type="submission" date="2019-05" db="EMBL/GenBank/DDBJ databases">
        <title>Another draft genome of Portunus trituberculatus and its Hox gene families provides insights of decapod evolution.</title>
        <authorList>
            <person name="Jeong J.-H."/>
            <person name="Song I."/>
            <person name="Kim S."/>
            <person name="Choi T."/>
            <person name="Kim D."/>
            <person name="Ryu S."/>
            <person name="Kim W."/>
        </authorList>
    </citation>
    <scope>NUCLEOTIDE SEQUENCE [LARGE SCALE GENOMIC DNA]</scope>
    <source>
        <tissue evidence="1">Muscle</tissue>
    </source>
</reference>
<gene>
    <name evidence="1" type="ORF">E2C01_074470</name>
</gene>
<comment type="caution">
    <text evidence="1">The sequence shown here is derived from an EMBL/GenBank/DDBJ whole genome shotgun (WGS) entry which is preliminary data.</text>
</comment>
<organism evidence="1 2">
    <name type="scientific">Portunus trituberculatus</name>
    <name type="common">Swimming crab</name>
    <name type="synonym">Neptunus trituberculatus</name>
    <dbReference type="NCBI Taxonomy" id="210409"/>
    <lineage>
        <taxon>Eukaryota</taxon>
        <taxon>Metazoa</taxon>
        <taxon>Ecdysozoa</taxon>
        <taxon>Arthropoda</taxon>
        <taxon>Crustacea</taxon>
        <taxon>Multicrustacea</taxon>
        <taxon>Malacostraca</taxon>
        <taxon>Eumalacostraca</taxon>
        <taxon>Eucarida</taxon>
        <taxon>Decapoda</taxon>
        <taxon>Pleocyemata</taxon>
        <taxon>Brachyura</taxon>
        <taxon>Eubrachyura</taxon>
        <taxon>Portunoidea</taxon>
        <taxon>Portunidae</taxon>
        <taxon>Portuninae</taxon>
        <taxon>Portunus</taxon>
    </lineage>
</organism>
<evidence type="ECO:0000313" key="2">
    <source>
        <dbReference type="Proteomes" id="UP000324222"/>
    </source>
</evidence>
<dbReference type="Proteomes" id="UP000324222">
    <property type="component" value="Unassembled WGS sequence"/>
</dbReference>
<dbReference type="EMBL" id="VSRR010052430">
    <property type="protein sequence ID" value="MPC79913.1"/>
    <property type="molecule type" value="Genomic_DNA"/>
</dbReference>
<dbReference type="InterPro" id="IPR036179">
    <property type="entry name" value="Ig-like_dom_sf"/>
</dbReference>
<accession>A0A5B7IC78</accession>
<dbReference type="Gene3D" id="2.60.40.10">
    <property type="entry name" value="Immunoglobulins"/>
    <property type="match status" value="1"/>
</dbReference>
<protein>
    <recommendedName>
        <fullName evidence="3">Immunoglobulin I-set domain-containing protein</fullName>
    </recommendedName>
</protein>
<evidence type="ECO:0000313" key="1">
    <source>
        <dbReference type="EMBL" id="MPC79913.1"/>
    </source>
</evidence>
<dbReference type="AlphaFoldDB" id="A0A5B7IC78"/>
<evidence type="ECO:0008006" key="3">
    <source>
        <dbReference type="Google" id="ProtNLM"/>
    </source>
</evidence>